<evidence type="ECO:0000313" key="4">
    <source>
        <dbReference type="Proteomes" id="UP000042997"/>
    </source>
</evidence>
<accession>A0A098BQS3</accession>
<keyword evidence="2" id="KW-0472">Membrane</keyword>
<dbReference type="AlphaFoldDB" id="A0A098BQS3"/>
<evidence type="ECO:0000313" key="3">
    <source>
        <dbReference type="EMBL" id="CDZ90570.1"/>
    </source>
</evidence>
<sequence length="260" mass="26240">MGDVLEPNGPLPPEIYWRRRALAVGVGVVVLALVVWLVLSLTGGGDDPEPDPAAAGVLTSETSTTRTPTSSTGEETDEDTADGVAAAGPGGSSGGTQSGSSQSGSSQSSTPSGSAASSSSAAASASAVAAGQCPDQALAVRVTADRPNYQVGEEPEFTIVITNIGTTACERDLGAGLQQVLVYSLDGSRRLWSNTDCFPESTADVRKLAPGDQAAFAVKWSGTTSEPGCQAPRERVPAGAYTVVGQLGGLRSTPEPFNIA</sequence>
<dbReference type="EMBL" id="CCSD01000088">
    <property type="protein sequence ID" value="CDZ90570.1"/>
    <property type="molecule type" value="Genomic_DNA"/>
</dbReference>
<evidence type="ECO:0008006" key="5">
    <source>
        <dbReference type="Google" id="ProtNLM"/>
    </source>
</evidence>
<feature type="compositionally biased region" description="Low complexity" evidence="1">
    <location>
        <begin position="59"/>
        <end position="73"/>
    </location>
</feature>
<keyword evidence="2" id="KW-0812">Transmembrane</keyword>
<evidence type="ECO:0000256" key="2">
    <source>
        <dbReference type="SAM" id="Phobius"/>
    </source>
</evidence>
<reference evidence="3 4" key="1">
    <citation type="journal article" date="2014" name="Genome Announc.">
        <title>Draft Genome Sequence of Propane- and Butane-Oxidizing Actinobacterium Rhodococcus ruber IEGM 231.</title>
        <authorList>
            <person name="Ivshina I.B."/>
            <person name="Kuyukina M.S."/>
            <person name="Krivoruchko A.V."/>
            <person name="Barbe V."/>
            <person name="Fischer C."/>
        </authorList>
    </citation>
    <scope>NUCLEOTIDE SEQUENCE [LARGE SCALE GENOMIC DNA]</scope>
</reference>
<dbReference type="eggNOG" id="COG1572">
    <property type="taxonomic scope" value="Bacteria"/>
</dbReference>
<gene>
    <name evidence="3" type="ORF">RHRU231_740013</name>
</gene>
<feature type="transmembrane region" description="Helical" evidence="2">
    <location>
        <begin position="21"/>
        <end position="39"/>
    </location>
</feature>
<organism evidence="3 4">
    <name type="scientific">Rhodococcus ruber</name>
    <dbReference type="NCBI Taxonomy" id="1830"/>
    <lineage>
        <taxon>Bacteria</taxon>
        <taxon>Bacillati</taxon>
        <taxon>Actinomycetota</taxon>
        <taxon>Actinomycetes</taxon>
        <taxon>Mycobacteriales</taxon>
        <taxon>Nocardiaceae</taxon>
        <taxon>Rhodococcus</taxon>
    </lineage>
</organism>
<protein>
    <recommendedName>
        <fullName evidence="5">DUF4232 domain-containing protein</fullName>
    </recommendedName>
</protein>
<name>A0A098BQS3_9NOCA</name>
<feature type="compositionally biased region" description="Gly residues" evidence="1">
    <location>
        <begin position="88"/>
        <end position="97"/>
    </location>
</feature>
<proteinExistence type="predicted"/>
<feature type="region of interest" description="Disordered" evidence="1">
    <location>
        <begin position="43"/>
        <end position="118"/>
    </location>
</feature>
<evidence type="ECO:0000256" key="1">
    <source>
        <dbReference type="SAM" id="MobiDB-lite"/>
    </source>
</evidence>
<dbReference type="Proteomes" id="UP000042997">
    <property type="component" value="Unassembled WGS sequence"/>
</dbReference>
<keyword evidence="2" id="KW-1133">Transmembrane helix</keyword>
<feature type="compositionally biased region" description="Low complexity" evidence="1">
    <location>
        <begin position="98"/>
        <end position="118"/>
    </location>
</feature>